<comment type="caution">
    <text evidence="1">The sequence shown here is derived from an EMBL/GenBank/DDBJ whole genome shotgun (WGS) entry which is preliminary data.</text>
</comment>
<dbReference type="AlphaFoldDB" id="A0A8H3J761"/>
<evidence type="ECO:0000313" key="1">
    <source>
        <dbReference type="EMBL" id="CAF9941981.1"/>
    </source>
</evidence>
<dbReference type="OrthoDB" id="61900at2759"/>
<organism evidence="1 2">
    <name type="scientific">Heterodermia speciosa</name>
    <dbReference type="NCBI Taxonomy" id="116794"/>
    <lineage>
        <taxon>Eukaryota</taxon>
        <taxon>Fungi</taxon>
        <taxon>Dikarya</taxon>
        <taxon>Ascomycota</taxon>
        <taxon>Pezizomycotina</taxon>
        <taxon>Lecanoromycetes</taxon>
        <taxon>OSLEUM clade</taxon>
        <taxon>Lecanoromycetidae</taxon>
        <taxon>Caliciales</taxon>
        <taxon>Physciaceae</taxon>
        <taxon>Heterodermia</taxon>
    </lineage>
</organism>
<gene>
    <name evidence="1" type="ORF">HETSPECPRED_004596</name>
</gene>
<name>A0A8H3J761_9LECA</name>
<accession>A0A8H3J761</accession>
<keyword evidence="2" id="KW-1185">Reference proteome</keyword>
<sequence>MSSQMTTMQSTQMSLEALVERKVSEQMSLEALVERKVSEQMALLTTFSTEIRLDLSQQAQTINQIHVNQLLTVPFWQHLPSSGESLEYCESLRRHRLNLSAIVLPQEAELQMWAQQPSSNLLAMTGHSQVLQKDFMSGMALHIRGQNLPIVWALRFANHWDLDITSIDILRMLVIQALQLRSSSDAHLDGFGRTNLNHITLSHLKEAASLDDWLKILEQSLKGLSRIFILIDGDLLSQAASNDRHEATILIELLRTKLATAVKILVPASKLDTDYVDSLRLQGDCIGVVTDVHSSRGRQTESSNRTKRRLRNVKRRPTSNWMTSYVAKRRRL</sequence>
<protein>
    <submittedName>
        <fullName evidence="1">Uncharacterized protein</fullName>
    </submittedName>
</protein>
<evidence type="ECO:0000313" key="2">
    <source>
        <dbReference type="Proteomes" id="UP000664521"/>
    </source>
</evidence>
<reference evidence="1" key="1">
    <citation type="submission" date="2021-03" db="EMBL/GenBank/DDBJ databases">
        <authorList>
            <person name="Tagirdzhanova G."/>
        </authorList>
    </citation>
    <scope>NUCLEOTIDE SEQUENCE</scope>
</reference>
<dbReference type="Proteomes" id="UP000664521">
    <property type="component" value="Unassembled WGS sequence"/>
</dbReference>
<dbReference type="EMBL" id="CAJPDS010000281">
    <property type="protein sequence ID" value="CAF9941981.1"/>
    <property type="molecule type" value="Genomic_DNA"/>
</dbReference>
<proteinExistence type="predicted"/>